<accession>D0N1L3</accession>
<gene>
    <name evidence="2" type="ORF">PITG_04596</name>
</gene>
<organism evidence="2 3">
    <name type="scientific">Phytophthora infestans (strain T30-4)</name>
    <name type="common">Potato late blight agent</name>
    <dbReference type="NCBI Taxonomy" id="403677"/>
    <lineage>
        <taxon>Eukaryota</taxon>
        <taxon>Sar</taxon>
        <taxon>Stramenopiles</taxon>
        <taxon>Oomycota</taxon>
        <taxon>Peronosporomycetes</taxon>
        <taxon>Peronosporales</taxon>
        <taxon>Peronosporaceae</taxon>
        <taxon>Phytophthora</taxon>
    </lineage>
</organism>
<dbReference type="STRING" id="403677.D0N1L3"/>
<reference evidence="3" key="1">
    <citation type="journal article" date="2009" name="Nature">
        <title>Genome sequence and analysis of the Irish potato famine pathogen Phytophthora infestans.</title>
        <authorList>
            <consortium name="The Broad Institute Genome Sequencing Platform"/>
            <person name="Haas B.J."/>
            <person name="Kamoun S."/>
            <person name="Zody M.C."/>
            <person name="Jiang R.H."/>
            <person name="Handsaker R.E."/>
            <person name="Cano L.M."/>
            <person name="Grabherr M."/>
            <person name="Kodira C.D."/>
            <person name="Raffaele S."/>
            <person name="Torto-Alalibo T."/>
            <person name="Bozkurt T.O."/>
            <person name="Ah-Fong A.M."/>
            <person name="Alvarado L."/>
            <person name="Anderson V.L."/>
            <person name="Armstrong M.R."/>
            <person name="Avrova A."/>
            <person name="Baxter L."/>
            <person name="Beynon J."/>
            <person name="Boevink P.C."/>
            <person name="Bollmann S.R."/>
            <person name="Bos J.I."/>
            <person name="Bulone V."/>
            <person name="Cai G."/>
            <person name="Cakir C."/>
            <person name="Carrington J.C."/>
            <person name="Chawner M."/>
            <person name="Conti L."/>
            <person name="Costanzo S."/>
            <person name="Ewan R."/>
            <person name="Fahlgren N."/>
            <person name="Fischbach M.A."/>
            <person name="Fugelstad J."/>
            <person name="Gilroy E.M."/>
            <person name="Gnerre S."/>
            <person name="Green P.J."/>
            <person name="Grenville-Briggs L.J."/>
            <person name="Griffith J."/>
            <person name="Grunwald N.J."/>
            <person name="Horn K."/>
            <person name="Horner N.R."/>
            <person name="Hu C.H."/>
            <person name="Huitema E."/>
            <person name="Jeong D.H."/>
            <person name="Jones A.M."/>
            <person name="Jones J.D."/>
            <person name="Jones R.W."/>
            <person name="Karlsson E.K."/>
            <person name="Kunjeti S.G."/>
            <person name="Lamour K."/>
            <person name="Liu Z."/>
            <person name="Ma L."/>
            <person name="Maclean D."/>
            <person name="Chibucos M.C."/>
            <person name="McDonald H."/>
            <person name="McWalters J."/>
            <person name="Meijer H.J."/>
            <person name="Morgan W."/>
            <person name="Morris P.F."/>
            <person name="Munro C.A."/>
            <person name="O'Neill K."/>
            <person name="Ospina-Giraldo M."/>
            <person name="Pinzon A."/>
            <person name="Pritchard L."/>
            <person name="Ramsahoye B."/>
            <person name="Ren Q."/>
            <person name="Restrepo S."/>
            <person name="Roy S."/>
            <person name="Sadanandom A."/>
            <person name="Savidor A."/>
            <person name="Schornack S."/>
            <person name="Schwartz D.C."/>
            <person name="Schumann U.D."/>
            <person name="Schwessinger B."/>
            <person name="Seyer L."/>
            <person name="Sharpe T."/>
            <person name="Silvar C."/>
            <person name="Song J."/>
            <person name="Studholme D.J."/>
            <person name="Sykes S."/>
            <person name="Thines M."/>
            <person name="van de Vondervoort P.J."/>
            <person name="Phuntumart V."/>
            <person name="Wawra S."/>
            <person name="Weide R."/>
            <person name="Win J."/>
            <person name="Young C."/>
            <person name="Zhou S."/>
            <person name="Fry W."/>
            <person name="Meyers B.C."/>
            <person name="van West P."/>
            <person name="Ristaino J."/>
            <person name="Govers F."/>
            <person name="Birch P.R."/>
            <person name="Whisson S.C."/>
            <person name="Judelson H.S."/>
            <person name="Nusbaum C."/>
        </authorList>
    </citation>
    <scope>NUCLEOTIDE SEQUENCE [LARGE SCALE GENOMIC DNA]</scope>
    <source>
        <strain evidence="3">T30-4</strain>
    </source>
</reference>
<evidence type="ECO:0000313" key="3">
    <source>
        <dbReference type="Proteomes" id="UP000006643"/>
    </source>
</evidence>
<dbReference type="AlphaFoldDB" id="D0N1L3"/>
<dbReference type="InParanoid" id="D0N1L3"/>
<dbReference type="HOGENOM" id="CLU_910506_0_0_1"/>
<dbReference type="KEGG" id="pif:PITG_04596"/>
<sequence length="306" mass="34170">MISSLSVHFLNAIESPTLPEESNQHPKLKRETLARPRVVKDVTSAYRYRMFWNQISLYLQPGELTSWTSPAAKSHEPPSQHAKATKRVAPTNAASTGRKKANEAERCALREKVARLCVLRHQYRSRWDETPSCMATAPKSKEELPPLDVRFLSSTSFPHCSKRPKNDYDPPRTGCSDTSARTQRIAEIWYPASGPGSSMFVLSSKSKPHIGYMIMHAGDGTGIEKLKRLSSQDSWPDYASNHQNLKHPYNARRAEQPCAPAHQALKLALSELARRSGVIVTGVRGTSPEADRRRQSSKQELSSDGP</sequence>
<protein>
    <submittedName>
        <fullName evidence="2">Uncharacterized protein</fullName>
    </submittedName>
</protein>
<feature type="region of interest" description="Disordered" evidence="1">
    <location>
        <begin position="68"/>
        <end position="101"/>
    </location>
</feature>
<dbReference type="GeneID" id="9475734"/>
<keyword evidence="3" id="KW-1185">Reference proteome</keyword>
<dbReference type="Proteomes" id="UP000006643">
    <property type="component" value="Unassembled WGS sequence"/>
</dbReference>
<dbReference type="OrthoDB" id="129779at2759"/>
<name>D0N1L3_PHYIT</name>
<dbReference type="EMBL" id="DS028123">
    <property type="protein sequence ID" value="EEY68192.1"/>
    <property type="molecule type" value="Genomic_DNA"/>
</dbReference>
<evidence type="ECO:0000256" key="1">
    <source>
        <dbReference type="SAM" id="MobiDB-lite"/>
    </source>
</evidence>
<proteinExistence type="predicted"/>
<feature type="region of interest" description="Disordered" evidence="1">
    <location>
        <begin position="281"/>
        <end position="306"/>
    </location>
</feature>
<dbReference type="VEuPathDB" id="FungiDB:PITG_04596"/>
<dbReference type="RefSeq" id="XP_002905351.1">
    <property type="nucleotide sequence ID" value="XM_002905305.1"/>
</dbReference>
<evidence type="ECO:0000313" key="2">
    <source>
        <dbReference type="EMBL" id="EEY68192.1"/>
    </source>
</evidence>